<evidence type="ECO:0000313" key="3">
    <source>
        <dbReference type="Proteomes" id="UP000293360"/>
    </source>
</evidence>
<gene>
    <name evidence="2" type="ORF">DL764_010004</name>
</gene>
<reference evidence="2 3" key="1">
    <citation type="submission" date="2018-06" db="EMBL/GenBank/DDBJ databases">
        <title>Complete Genomes of Monosporascus.</title>
        <authorList>
            <person name="Robinson A.J."/>
            <person name="Natvig D.O."/>
        </authorList>
    </citation>
    <scope>NUCLEOTIDE SEQUENCE [LARGE SCALE GENOMIC DNA]</scope>
    <source>
        <strain evidence="2 3">CBS 110550</strain>
    </source>
</reference>
<dbReference type="EMBL" id="QJNU01001099">
    <property type="protein sequence ID" value="RYO79613.1"/>
    <property type="molecule type" value="Genomic_DNA"/>
</dbReference>
<dbReference type="OrthoDB" id="4615087at2759"/>
<protein>
    <submittedName>
        <fullName evidence="2">Uncharacterized protein</fullName>
    </submittedName>
</protein>
<organism evidence="2 3">
    <name type="scientific">Monosporascus ibericus</name>
    <dbReference type="NCBI Taxonomy" id="155417"/>
    <lineage>
        <taxon>Eukaryota</taxon>
        <taxon>Fungi</taxon>
        <taxon>Dikarya</taxon>
        <taxon>Ascomycota</taxon>
        <taxon>Pezizomycotina</taxon>
        <taxon>Sordariomycetes</taxon>
        <taxon>Xylariomycetidae</taxon>
        <taxon>Xylariales</taxon>
        <taxon>Xylariales incertae sedis</taxon>
        <taxon>Monosporascus</taxon>
    </lineage>
</organism>
<evidence type="ECO:0000313" key="2">
    <source>
        <dbReference type="EMBL" id="RYO79613.1"/>
    </source>
</evidence>
<comment type="caution">
    <text evidence="2">The sequence shown here is derived from an EMBL/GenBank/DDBJ whole genome shotgun (WGS) entry which is preliminary data.</text>
</comment>
<keyword evidence="3" id="KW-1185">Reference proteome</keyword>
<dbReference type="AlphaFoldDB" id="A0A4Q4SWI4"/>
<proteinExistence type="predicted"/>
<dbReference type="Proteomes" id="UP000293360">
    <property type="component" value="Unassembled WGS sequence"/>
</dbReference>
<accession>A0A4Q4SWI4</accession>
<sequence>MVRAPPAVQDQGEVIPNPAGGSKYRCTIPKADGQPCGTVISNTKGSISSHRKIHDPNSAYNREAEKFDQPIPCQQVMADGTLCGAALTSKHTMLRHYGSQHRHSGKKELLFAKYGV</sequence>
<feature type="region of interest" description="Disordered" evidence="1">
    <location>
        <begin position="1"/>
        <end position="22"/>
    </location>
</feature>
<evidence type="ECO:0000256" key="1">
    <source>
        <dbReference type="SAM" id="MobiDB-lite"/>
    </source>
</evidence>
<name>A0A4Q4SWI4_9PEZI</name>